<evidence type="ECO:0000313" key="8">
    <source>
        <dbReference type="Proteomes" id="UP000672934"/>
    </source>
</evidence>
<dbReference type="CDD" id="cd07377">
    <property type="entry name" value="WHTH_GntR"/>
    <property type="match status" value="1"/>
</dbReference>
<dbReference type="AlphaFoldDB" id="A0A916N3J4"/>
<evidence type="ECO:0000256" key="4">
    <source>
        <dbReference type="ARBA" id="ARBA00023125"/>
    </source>
</evidence>
<proteinExistence type="inferred from homology"/>
<dbReference type="SUPFAM" id="SSF53383">
    <property type="entry name" value="PLP-dependent transferases"/>
    <property type="match status" value="1"/>
</dbReference>
<dbReference type="InterPro" id="IPR015424">
    <property type="entry name" value="PyrdxlP-dep_Trfase"/>
</dbReference>
<dbReference type="GO" id="GO:0030170">
    <property type="term" value="F:pyridoxal phosphate binding"/>
    <property type="evidence" value="ECO:0007669"/>
    <property type="project" value="InterPro"/>
</dbReference>
<dbReference type="Gene3D" id="1.10.10.10">
    <property type="entry name" value="Winged helix-like DNA-binding domain superfamily/Winged helix DNA-binding domain"/>
    <property type="match status" value="1"/>
</dbReference>
<sequence>MDSAPLYQQLADHYRQAIHAGSLAPGRRMPSVRALMSTHDVSLSTALQACRQLESDGLVEARPRSGYFVQATTPLRLAPITEPAATLPDPAQYIGMHQRISSVLARSQQDPSVFSLGGARGAPSLYPLAALQQAASRILRRDATLYGEAAAPRGHPALRAALARLALRSRFTLSPDEVLITHGCTEALQLALRAVAGPGDVIAVESPTYYGLLQILESLGMRALEIPCSAQTGLSMEALELAVRTYDNIRAVVAMPNLQNPLGSVMPDAHKIRLVQWCEDHGVPLIEDDCLSATADLDTPLAAAKAWDRSGNVIYCSSVHKVLAPGVRLGWIAGGKWHARVEMLKFALSRPNEMLSQAAVAEFMATGGYERHLRRLRLALRQQREWTAQVIAATFPAGTRLTLPRGGFHLWVELPEGVSSEALFEQALREGVYVAPGLMFSNSPRCDGFVRINCGTPHSAQLERALGTVAAVVHRLAA</sequence>
<dbReference type="Pfam" id="PF00155">
    <property type="entry name" value="Aminotran_1_2"/>
    <property type="match status" value="1"/>
</dbReference>
<dbReference type="InterPro" id="IPR004839">
    <property type="entry name" value="Aminotransferase_I/II_large"/>
</dbReference>
<reference evidence="7" key="1">
    <citation type="submission" date="2021-03" db="EMBL/GenBank/DDBJ databases">
        <authorList>
            <person name="Peeters C."/>
        </authorList>
    </citation>
    <scope>NUCLEOTIDE SEQUENCE</scope>
    <source>
        <strain evidence="7">LMG 31506</strain>
    </source>
</reference>
<dbReference type="InterPro" id="IPR036390">
    <property type="entry name" value="WH_DNA-bd_sf"/>
</dbReference>
<keyword evidence="4" id="KW-0238">DNA-binding</keyword>
<keyword evidence="5" id="KW-0804">Transcription</keyword>
<dbReference type="Proteomes" id="UP000672934">
    <property type="component" value="Unassembled WGS sequence"/>
</dbReference>
<dbReference type="CDD" id="cd00609">
    <property type="entry name" value="AAT_like"/>
    <property type="match status" value="1"/>
</dbReference>
<dbReference type="InterPro" id="IPR015421">
    <property type="entry name" value="PyrdxlP-dep_Trfase_major"/>
</dbReference>
<dbReference type="GO" id="GO:0003677">
    <property type="term" value="F:DNA binding"/>
    <property type="evidence" value="ECO:0007669"/>
    <property type="project" value="UniProtKB-KW"/>
</dbReference>
<dbReference type="GO" id="GO:0003700">
    <property type="term" value="F:DNA-binding transcription factor activity"/>
    <property type="evidence" value="ECO:0007669"/>
    <property type="project" value="InterPro"/>
</dbReference>
<protein>
    <submittedName>
        <fullName evidence="7">HTH-type transcriptional regulator NorG</fullName>
    </submittedName>
</protein>
<keyword evidence="3" id="KW-0805">Transcription regulation</keyword>
<comment type="caution">
    <text evidence="7">The sequence shown here is derived from an EMBL/GenBank/DDBJ whole genome shotgun (WGS) entry which is preliminary data.</text>
</comment>
<evidence type="ECO:0000256" key="5">
    <source>
        <dbReference type="ARBA" id="ARBA00023163"/>
    </source>
</evidence>
<evidence type="ECO:0000256" key="2">
    <source>
        <dbReference type="ARBA" id="ARBA00022898"/>
    </source>
</evidence>
<dbReference type="SUPFAM" id="SSF46785">
    <property type="entry name" value="Winged helix' DNA-binding domain"/>
    <property type="match status" value="1"/>
</dbReference>
<organism evidence="7 8">
    <name type="scientific">Cupriavidus yeoncheonensis</name>
    <dbReference type="NCBI Taxonomy" id="1462994"/>
    <lineage>
        <taxon>Bacteria</taxon>
        <taxon>Pseudomonadati</taxon>
        <taxon>Pseudomonadota</taxon>
        <taxon>Betaproteobacteria</taxon>
        <taxon>Burkholderiales</taxon>
        <taxon>Burkholderiaceae</taxon>
        <taxon>Cupriavidus</taxon>
    </lineage>
</organism>
<dbReference type="InterPro" id="IPR015422">
    <property type="entry name" value="PyrdxlP-dep_Trfase_small"/>
</dbReference>
<name>A0A916N3J4_9BURK</name>
<evidence type="ECO:0000256" key="1">
    <source>
        <dbReference type="ARBA" id="ARBA00005384"/>
    </source>
</evidence>
<dbReference type="PANTHER" id="PTHR46577:SF2">
    <property type="entry name" value="TRANSCRIPTIONAL REGULATORY PROTEIN"/>
    <property type="match status" value="1"/>
</dbReference>
<accession>A0A916N3J4</accession>
<dbReference type="RefSeq" id="WP_211947378.1">
    <property type="nucleotide sequence ID" value="NZ_CAJPUY010000007.1"/>
</dbReference>
<dbReference type="Gene3D" id="3.40.640.10">
    <property type="entry name" value="Type I PLP-dependent aspartate aminotransferase-like (Major domain)"/>
    <property type="match status" value="1"/>
</dbReference>
<comment type="similarity">
    <text evidence="1">In the C-terminal section; belongs to the class-I pyridoxal-phosphate-dependent aminotransferase family.</text>
</comment>
<evidence type="ECO:0000313" key="7">
    <source>
        <dbReference type="EMBL" id="CAG2140918.1"/>
    </source>
</evidence>
<dbReference type="PROSITE" id="PS50949">
    <property type="entry name" value="HTH_GNTR"/>
    <property type="match status" value="1"/>
</dbReference>
<dbReference type="InterPro" id="IPR051446">
    <property type="entry name" value="HTH_trans_reg/aminotransferase"/>
</dbReference>
<dbReference type="EMBL" id="CAJPUY010000007">
    <property type="protein sequence ID" value="CAG2140918.1"/>
    <property type="molecule type" value="Genomic_DNA"/>
</dbReference>
<keyword evidence="2" id="KW-0663">Pyridoxal phosphate</keyword>
<keyword evidence="8" id="KW-1185">Reference proteome</keyword>
<dbReference type="InterPro" id="IPR036388">
    <property type="entry name" value="WH-like_DNA-bd_sf"/>
</dbReference>
<feature type="domain" description="HTH gntR-type" evidence="6">
    <location>
        <begin position="4"/>
        <end position="72"/>
    </location>
</feature>
<dbReference type="SMART" id="SM00345">
    <property type="entry name" value="HTH_GNTR"/>
    <property type="match status" value="1"/>
</dbReference>
<evidence type="ECO:0000256" key="3">
    <source>
        <dbReference type="ARBA" id="ARBA00023015"/>
    </source>
</evidence>
<evidence type="ECO:0000259" key="6">
    <source>
        <dbReference type="PROSITE" id="PS50949"/>
    </source>
</evidence>
<dbReference type="Gene3D" id="3.90.1150.10">
    <property type="entry name" value="Aspartate Aminotransferase, domain 1"/>
    <property type="match status" value="1"/>
</dbReference>
<dbReference type="PANTHER" id="PTHR46577">
    <property type="entry name" value="HTH-TYPE TRANSCRIPTIONAL REGULATORY PROTEIN GABR"/>
    <property type="match status" value="1"/>
</dbReference>
<dbReference type="Pfam" id="PF00392">
    <property type="entry name" value="GntR"/>
    <property type="match status" value="1"/>
</dbReference>
<gene>
    <name evidence="7" type="primary">norG_2</name>
    <name evidence="7" type="ORF">LMG31506_02423</name>
</gene>
<dbReference type="InterPro" id="IPR000524">
    <property type="entry name" value="Tscrpt_reg_HTH_GntR"/>
</dbReference>